<dbReference type="GO" id="GO:0046326">
    <property type="term" value="P:positive regulation of D-glucose import"/>
    <property type="evidence" value="ECO:0007669"/>
    <property type="project" value="Ensembl"/>
</dbReference>
<dbReference type="PANTHER" id="PTHR11486">
    <property type="entry name" value="FIBROBLAST GROWTH FACTOR"/>
    <property type="match status" value="1"/>
</dbReference>
<dbReference type="RefSeq" id="XP_031819304.1">
    <property type="nucleotide sequence ID" value="XM_031963444.1"/>
</dbReference>
<dbReference type="PROSITE" id="PS00247">
    <property type="entry name" value="HBGF_FGF"/>
    <property type="match status" value="1"/>
</dbReference>
<dbReference type="AlphaFoldDB" id="A0A7N4P1T6"/>
<protein>
    <recommendedName>
        <fullName evidence="2">Fibroblast growth factor</fullName>
        <shortName evidence="2">FGF</shortName>
    </recommendedName>
</protein>
<accession>A0A7N4P1T6</accession>
<dbReference type="InterPro" id="IPR002209">
    <property type="entry name" value="Fibroblast_GF_fam"/>
</dbReference>
<evidence type="ECO:0000313" key="5">
    <source>
        <dbReference type="Proteomes" id="UP000007648"/>
    </source>
</evidence>
<evidence type="ECO:0000313" key="4">
    <source>
        <dbReference type="Ensembl" id="ENSSHAP00000031861.1"/>
    </source>
</evidence>
<dbReference type="Ensembl" id="ENSSHAT00000050882.1">
    <property type="protein sequence ID" value="ENSSHAP00000031861.1"/>
    <property type="gene ID" value="ENSSHAG00000021607.1"/>
</dbReference>
<dbReference type="SMART" id="SM00442">
    <property type="entry name" value="FGF"/>
    <property type="match status" value="1"/>
</dbReference>
<feature type="chain" id="PRO_5029932397" description="Fibroblast growth factor" evidence="2">
    <location>
        <begin position="26"/>
        <end position="202"/>
    </location>
</feature>
<proteinExistence type="inferred from homology"/>
<dbReference type="GeneID" id="100931317"/>
<evidence type="ECO:0000256" key="2">
    <source>
        <dbReference type="RuleBase" id="RU049442"/>
    </source>
</evidence>
<comment type="similarity">
    <text evidence="1 2">Belongs to the heparin-binding growth factors family.</text>
</comment>
<organism evidence="4 5">
    <name type="scientific">Sarcophilus harrisii</name>
    <name type="common">Tasmanian devil</name>
    <name type="synonym">Sarcophilus laniarius</name>
    <dbReference type="NCBI Taxonomy" id="9305"/>
    <lineage>
        <taxon>Eukaryota</taxon>
        <taxon>Metazoa</taxon>
        <taxon>Chordata</taxon>
        <taxon>Craniata</taxon>
        <taxon>Vertebrata</taxon>
        <taxon>Euteleostomi</taxon>
        <taxon>Mammalia</taxon>
        <taxon>Metatheria</taxon>
        <taxon>Dasyuromorphia</taxon>
        <taxon>Dasyuridae</taxon>
        <taxon>Sarcophilus</taxon>
    </lineage>
</organism>
<dbReference type="GO" id="GO:0090080">
    <property type="term" value="P:positive regulation of MAPKKK cascade by fibroblast growth factor receptor signaling pathway"/>
    <property type="evidence" value="ECO:0007669"/>
    <property type="project" value="Ensembl"/>
</dbReference>
<dbReference type="FunCoup" id="A0A7N4P1T6">
    <property type="interactions" value="774"/>
</dbReference>
<dbReference type="CTD" id="26291"/>
<gene>
    <name evidence="4" type="primary">FGF21</name>
</gene>
<sequence length="202" mass="21672">MGLRERAPRYLAPLLSLLLACRASGHPLPDSSPMLLFGGQVRLRHLYTDVGQEAEAHVELASDGTVRAAARRSPNSLLELKAVKPGIVRILAVHSSRFLCMRPNGELYGAIHYDPSACNFRERLLGDGYNVYESEAHGRTLRLPPKAAPGPAGPSRFLPLPGDRLPGPEPPWPQGPELPDVGSADPLSMVGGSQGRSPSFSS</sequence>
<dbReference type="PRINTS" id="PR00262">
    <property type="entry name" value="IL1HBGF"/>
</dbReference>
<dbReference type="PROSITE" id="PS51257">
    <property type="entry name" value="PROKAR_LIPOPROTEIN"/>
    <property type="match status" value="1"/>
</dbReference>
<dbReference type="Proteomes" id="UP000007648">
    <property type="component" value="Unassembled WGS sequence"/>
</dbReference>
<dbReference type="OrthoDB" id="5987799at2759"/>
<feature type="compositionally biased region" description="Pro residues" evidence="3">
    <location>
        <begin position="167"/>
        <end position="176"/>
    </location>
</feature>
<reference evidence="4 5" key="1">
    <citation type="journal article" date="2011" name="Proc. Natl. Acad. Sci. U.S.A.">
        <title>Genetic diversity and population structure of the endangered marsupial Sarcophilus harrisii (Tasmanian devil).</title>
        <authorList>
            <person name="Miller W."/>
            <person name="Hayes V.M."/>
            <person name="Ratan A."/>
            <person name="Petersen D.C."/>
            <person name="Wittekindt N.E."/>
            <person name="Miller J."/>
            <person name="Walenz B."/>
            <person name="Knight J."/>
            <person name="Qi J."/>
            <person name="Zhao F."/>
            <person name="Wang Q."/>
            <person name="Bedoya-Reina O.C."/>
            <person name="Katiyar N."/>
            <person name="Tomsho L.P."/>
            <person name="Kasson L.M."/>
            <person name="Hardie R.A."/>
            <person name="Woodbridge P."/>
            <person name="Tindall E.A."/>
            <person name="Bertelsen M.F."/>
            <person name="Dixon D."/>
            <person name="Pyecroft S."/>
            <person name="Helgen K.M."/>
            <person name="Lesk A.M."/>
            <person name="Pringle T.H."/>
            <person name="Patterson N."/>
            <person name="Zhang Y."/>
            <person name="Kreiss A."/>
            <person name="Woods G.M."/>
            <person name="Jones M.E."/>
            <person name="Schuster S.C."/>
        </authorList>
    </citation>
    <scope>NUCLEOTIDE SEQUENCE [LARGE SCALE GENOMIC DNA]</scope>
</reference>
<dbReference type="GeneTree" id="ENSGT00940000161866"/>
<dbReference type="Gene3D" id="2.80.10.50">
    <property type="match status" value="1"/>
</dbReference>
<dbReference type="GO" id="GO:0005615">
    <property type="term" value="C:extracellular space"/>
    <property type="evidence" value="ECO:0007669"/>
    <property type="project" value="Ensembl"/>
</dbReference>
<dbReference type="InterPro" id="IPR008996">
    <property type="entry name" value="IL1/FGF"/>
</dbReference>
<name>A0A7N4P1T6_SARHA</name>
<dbReference type="GO" id="GO:0120162">
    <property type="term" value="P:positive regulation of cold-induced thermogenesis"/>
    <property type="evidence" value="ECO:0007669"/>
    <property type="project" value="Ensembl"/>
</dbReference>
<feature type="region of interest" description="Disordered" evidence="3">
    <location>
        <begin position="141"/>
        <end position="202"/>
    </location>
</feature>
<reference evidence="4" key="2">
    <citation type="submission" date="2025-08" db="UniProtKB">
        <authorList>
            <consortium name="Ensembl"/>
        </authorList>
    </citation>
    <scope>IDENTIFICATION</scope>
</reference>
<dbReference type="Pfam" id="PF00167">
    <property type="entry name" value="FGF"/>
    <property type="match status" value="1"/>
</dbReference>
<keyword evidence="5" id="KW-1185">Reference proteome</keyword>
<dbReference type="SUPFAM" id="SSF50353">
    <property type="entry name" value="Cytokine"/>
    <property type="match status" value="1"/>
</dbReference>
<dbReference type="GO" id="GO:0070374">
    <property type="term" value="P:positive regulation of ERK1 and ERK2 cascade"/>
    <property type="evidence" value="ECO:0007669"/>
    <property type="project" value="Ensembl"/>
</dbReference>
<feature type="signal peptide" evidence="2">
    <location>
        <begin position="1"/>
        <end position="25"/>
    </location>
</feature>
<dbReference type="InParanoid" id="A0A7N4P1T6"/>
<evidence type="ECO:0000256" key="3">
    <source>
        <dbReference type="SAM" id="MobiDB-lite"/>
    </source>
</evidence>
<dbReference type="KEGG" id="shr:100931317"/>
<dbReference type="GO" id="GO:0008083">
    <property type="term" value="F:growth factor activity"/>
    <property type="evidence" value="ECO:0007669"/>
    <property type="project" value="InterPro"/>
</dbReference>
<dbReference type="GO" id="GO:0008284">
    <property type="term" value="P:positive regulation of cell population proliferation"/>
    <property type="evidence" value="ECO:0007669"/>
    <property type="project" value="Ensembl"/>
</dbReference>
<reference evidence="4" key="3">
    <citation type="submission" date="2025-09" db="UniProtKB">
        <authorList>
            <consortium name="Ensembl"/>
        </authorList>
    </citation>
    <scope>IDENTIFICATION</scope>
</reference>
<keyword evidence="2" id="KW-0732">Signal</keyword>
<dbReference type="PRINTS" id="PR00263">
    <property type="entry name" value="HBGFFGF"/>
</dbReference>
<evidence type="ECO:0000256" key="1">
    <source>
        <dbReference type="ARBA" id="ARBA00007936"/>
    </source>
</evidence>